<dbReference type="PANTHER" id="PTHR38107:SF3">
    <property type="entry name" value="LYSOZYME RRRD-RELATED"/>
    <property type="match status" value="1"/>
</dbReference>
<gene>
    <name evidence="7" type="ORF">C4E15_29460</name>
</gene>
<evidence type="ECO:0000313" key="8">
    <source>
        <dbReference type="Proteomes" id="UP000239990"/>
    </source>
</evidence>
<evidence type="ECO:0000256" key="5">
    <source>
        <dbReference type="ARBA" id="ARBA00023295"/>
    </source>
</evidence>
<dbReference type="Gene3D" id="1.10.530.40">
    <property type="match status" value="1"/>
</dbReference>
<evidence type="ECO:0000256" key="3">
    <source>
        <dbReference type="ARBA" id="ARBA00022638"/>
    </source>
</evidence>
<dbReference type="EC" id="3.2.1.17" evidence="6"/>
<dbReference type="RefSeq" id="WP_104145881.1">
    <property type="nucleotide sequence ID" value="NZ_PREU01000022.1"/>
</dbReference>
<organism evidence="7 8">
    <name type="scientific">Achromobacter spanius</name>
    <dbReference type="NCBI Taxonomy" id="217203"/>
    <lineage>
        <taxon>Bacteria</taxon>
        <taxon>Pseudomonadati</taxon>
        <taxon>Pseudomonadota</taxon>
        <taxon>Betaproteobacteria</taxon>
        <taxon>Burkholderiales</taxon>
        <taxon>Alcaligenaceae</taxon>
        <taxon>Achromobacter</taxon>
    </lineage>
</organism>
<dbReference type="InterPro" id="IPR034690">
    <property type="entry name" value="Endolysin_T4_type"/>
</dbReference>
<keyword evidence="5 6" id="KW-0326">Glycosidase</keyword>
<keyword evidence="2 6" id="KW-0929">Antimicrobial</keyword>
<dbReference type="InterPro" id="IPR023346">
    <property type="entry name" value="Lysozyme-like_dom_sf"/>
</dbReference>
<dbReference type="Proteomes" id="UP000239990">
    <property type="component" value="Unassembled WGS sequence"/>
</dbReference>
<dbReference type="CDD" id="cd16900">
    <property type="entry name" value="endolysin_R21-like"/>
    <property type="match status" value="1"/>
</dbReference>
<dbReference type="GO" id="GO:0016998">
    <property type="term" value="P:cell wall macromolecule catabolic process"/>
    <property type="evidence" value="ECO:0007669"/>
    <property type="project" value="InterPro"/>
</dbReference>
<sequence length="164" mass="17650">MILGSLKQKLLAAGGAGSIAIAGVLVAHFEPGKVRGKPYIDPVGVLTVCDGHTGPDIDPKRIYTDAECDAWRDADLAEADAAVRRLITVPLNDWQRAALIDFTYNLGAGNLASSTMRRKFNAGDYDGGCAELERWVKGRKGGVLVTLPGLVTRREADTWVCLQR</sequence>
<evidence type="ECO:0000256" key="6">
    <source>
        <dbReference type="RuleBase" id="RU003788"/>
    </source>
</evidence>
<evidence type="ECO:0000256" key="2">
    <source>
        <dbReference type="ARBA" id="ARBA00022529"/>
    </source>
</evidence>
<dbReference type="GO" id="GO:0031640">
    <property type="term" value="P:killing of cells of another organism"/>
    <property type="evidence" value="ECO:0007669"/>
    <property type="project" value="UniProtKB-KW"/>
</dbReference>
<evidence type="ECO:0000256" key="4">
    <source>
        <dbReference type="ARBA" id="ARBA00022801"/>
    </source>
</evidence>
<dbReference type="HAMAP" id="MF_04136">
    <property type="entry name" value="SAR_ENDOLYSIN"/>
    <property type="match status" value="1"/>
</dbReference>
<dbReference type="InterPro" id="IPR002196">
    <property type="entry name" value="Glyco_hydro_24"/>
</dbReference>
<keyword evidence="3 6" id="KW-0081">Bacteriolytic enzyme</keyword>
<comment type="similarity">
    <text evidence="6">Belongs to the glycosyl hydrolase 24 family.</text>
</comment>
<dbReference type="GO" id="GO:0003796">
    <property type="term" value="F:lysozyme activity"/>
    <property type="evidence" value="ECO:0007669"/>
    <property type="project" value="UniProtKB-EC"/>
</dbReference>
<dbReference type="InterPro" id="IPR051018">
    <property type="entry name" value="Bacteriophage_GH24"/>
</dbReference>
<dbReference type="HAMAP" id="MF_04110">
    <property type="entry name" value="ENDOLYSIN_T4"/>
    <property type="match status" value="1"/>
</dbReference>
<dbReference type="GO" id="GO:0042742">
    <property type="term" value="P:defense response to bacterium"/>
    <property type="evidence" value="ECO:0007669"/>
    <property type="project" value="UniProtKB-KW"/>
</dbReference>
<dbReference type="Pfam" id="PF00959">
    <property type="entry name" value="Phage_lysozyme"/>
    <property type="match status" value="1"/>
</dbReference>
<dbReference type="PANTHER" id="PTHR38107">
    <property type="match status" value="1"/>
</dbReference>
<dbReference type="OrthoDB" id="8141296at2"/>
<proteinExistence type="inferred from homology"/>
<evidence type="ECO:0000256" key="1">
    <source>
        <dbReference type="ARBA" id="ARBA00000632"/>
    </source>
</evidence>
<name>A0A2S5GI00_9BURK</name>
<accession>A0A2S5GI00</accession>
<comment type="caution">
    <text evidence="7">The sequence shown here is derived from an EMBL/GenBank/DDBJ whole genome shotgun (WGS) entry which is preliminary data.</text>
</comment>
<evidence type="ECO:0000313" key="7">
    <source>
        <dbReference type="EMBL" id="PPA72672.1"/>
    </source>
</evidence>
<keyword evidence="4 6" id="KW-0378">Hydrolase</keyword>
<dbReference type="SUPFAM" id="SSF53955">
    <property type="entry name" value="Lysozyme-like"/>
    <property type="match status" value="1"/>
</dbReference>
<comment type="catalytic activity">
    <reaction evidence="1 6">
        <text>Hydrolysis of (1-&gt;4)-beta-linkages between N-acetylmuramic acid and N-acetyl-D-glucosamine residues in a peptidoglycan and between N-acetyl-D-glucosamine residues in chitodextrins.</text>
        <dbReference type="EC" id="3.2.1.17"/>
    </reaction>
</comment>
<protein>
    <recommendedName>
        <fullName evidence="6">Lysozyme</fullName>
        <ecNumber evidence="6">3.2.1.17</ecNumber>
    </recommendedName>
</protein>
<dbReference type="EMBL" id="PREU01000022">
    <property type="protein sequence ID" value="PPA72672.1"/>
    <property type="molecule type" value="Genomic_DNA"/>
</dbReference>
<dbReference type="GO" id="GO:0009253">
    <property type="term" value="P:peptidoglycan catabolic process"/>
    <property type="evidence" value="ECO:0007669"/>
    <property type="project" value="InterPro"/>
</dbReference>
<dbReference type="InterPro" id="IPR023347">
    <property type="entry name" value="Lysozyme_dom_sf"/>
</dbReference>
<reference evidence="7 8" key="1">
    <citation type="submission" date="2018-02" db="EMBL/GenBank/DDBJ databases">
        <title>Draft Genome of Achromobacter spanius stain 6.</title>
        <authorList>
            <person name="Gunasekera T.S."/>
            <person name="Radwan O."/>
            <person name="Ruiz O.N."/>
        </authorList>
    </citation>
    <scope>NUCLEOTIDE SEQUENCE [LARGE SCALE GENOMIC DNA]</scope>
    <source>
        <strain evidence="7 8">6</strain>
    </source>
</reference>
<dbReference type="InterPro" id="IPR043688">
    <property type="entry name" value="SAR_endolysin-like"/>
</dbReference>
<dbReference type="AlphaFoldDB" id="A0A2S5GI00"/>